<name>A0A3E0I6M2_9PSEU</name>
<evidence type="ECO:0000259" key="3">
    <source>
        <dbReference type="Pfam" id="PF17853"/>
    </source>
</evidence>
<dbReference type="Pfam" id="PF13556">
    <property type="entry name" value="HTH_30"/>
    <property type="match status" value="1"/>
</dbReference>
<accession>A0A3E0I6M2</accession>
<evidence type="ECO:0000259" key="2">
    <source>
        <dbReference type="Pfam" id="PF13556"/>
    </source>
</evidence>
<proteinExistence type="inferred from homology"/>
<comment type="similarity">
    <text evidence="1">Belongs to the CdaR family.</text>
</comment>
<dbReference type="EMBL" id="QUNO01000002">
    <property type="protein sequence ID" value="REH54369.1"/>
    <property type="molecule type" value="Genomic_DNA"/>
</dbReference>
<protein>
    <submittedName>
        <fullName evidence="4">PucR-like helix-turn-helix protein</fullName>
    </submittedName>
</protein>
<comment type="caution">
    <text evidence="4">The sequence shown here is derived from an EMBL/GenBank/DDBJ whole genome shotgun (WGS) entry which is preliminary data.</text>
</comment>
<sequence>MGDCRNGQKESAISGSSIQQLLLALGEPFVEVLTAPDGLDAEVRDVVILDPDDAPDSRAGDLVLVIGARGKAAAGHVRAAGKRGATAVAVKDAEPLRQTAADAGIALLDVRSEVRWEQLESLARNVVSAARGTADADAGEVLGDLFSLAQTIAALTGGSVSIEDTANRVLAYSRSSDEVDELRRLSILGRQGPEPYLKMLREWGVYQRLRSGEDVVHIDARPELGIKRRIAVGIHAGTQPLGTVWVQEGSHPLAEHADRALLGAARITALYLVQHRNTTSAGLRLRENLLAGVLDGRITGESVARQIGADPLRPAAVVAFLLRSTDRTRTEVELHRAEMISIISVHAASYRRSALVTPIGGRVYVLLPEVTDAATVTAMTRDAVAATRSHLGVSAQAGIGSVVAGLADVPVSRQEADRVLDAIAGRPEVDVAALADVRTQVLLSETLTLLADNPRIRDPRLDPLAGTDIGRSLLAYLDAFGDVRSAAAGLHVHPNTLRYRVRRACELSGLDLSDPDQRLVAQLQLRLTK</sequence>
<dbReference type="Gene3D" id="1.10.10.2840">
    <property type="entry name" value="PucR C-terminal helix-turn-helix domain"/>
    <property type="match status" value="1"/>
</dbReference>
<dbReference type="RefSeq" id="WP_246014880.1">
    <property type="nucleotide sequence ID" value="NZ_CP144375.1"/>
</dbReference>
<evidence type="ECO:0000256" key="1">
    <source>
        <dbReference type="ARBA" id="ARBA00006754"/>
    </source>
</evidence>
<feature type="domain" description="PucR C-terminal helix-turn-helix" evidence="2">
    <location>
        <begin position="472"/>
        <end position="527"/>
    </location>
</feature>
<evidence type="ECO:0000313" key="5">
    <source>
        <dbReference type="Proteomes" id="UP000256269"/>
    </source>
</evidence>
<dbReference type="AlphaFoldDB" id="A0A3E0I6M2"/>
<dbReference type="InterPro" id="IPR042070">
    <property type="entry name" value="PucR_C-HTH_sf"/>
</dbReference>
<dbReference type="InterPro" id="IPR041522">
    <property type="entry name" value="CdaR_GGDEF"/>
</dbReference>
<dbReference type="Proteomes" id="UP000256269">
    <property type="component" value="Unassembled WGS sequence"/>
</dbReference>
<evidence type="ECO:0000313" key="4">
    <source>
        <dbReference type="EMBL" id="REH54369.1"/>
    </source>
</evidence>
<dbReference type="InterPro" id="IPR051448">
    <property type="entry name" value="CdaR-like_regulators"/>
</dbReference>
<dbReference type="Pfam" id="PF17853">
    <property type="entry name" value="GGDEF_2"/>
    <property type="match status" value="1"/>
</dbReference>
<gene>
    <name evidence="4" type="ORF">BCF44_102601</name>
</gene>
<dbReference type="InterPro" id="IPR025736">
    <property type="entry name" value="PucR_C-HTH_dom"/>
</dbReference>
<keyword evidence="5" id="KW-1185">Reference proteome</keyword>
<reference evidence="4 5" key="1">
    <citation type="submission" date="2018-08" db="EMBL/GenBank/DDBJ databases">
        <title>Genomic Encyclopedia of Archaeal and Bacterial Type Strains, Phase II (KMG-II): from individual species to whole genera.</title>
        <authorList>
            <person name="Goeker M."/>
        </authorList>
    </citation>
    <scope>NUCLEOTIDE SEQUENCE [LARGE SCALE GENOMIC DNA]</scope>
    <source>
        <strain evidence="4 5">DSM 45791</strain>
    </source>
</reference>
<dbReference type="PANTHER" id="PTHR33744:SF17">
    <property type="entry name" value="CONSERVED PROTEIN"/>
    <property type="match status" value="1"/>
</dbReference>
<feature type="domain" description="CdaR GGDEF-like" evidence="3">
    <location>
        <begin position="303"/>
        <end position="421"/>
    </location>
</feature>
<dbReference type="PANTHER" id="PTHR33744">
    <property type="entry name" value="CARBOHYDRATE DIACID REGULATOR"/>
    <property type="match status" value="1"/>
</dbReference>
<organism evidence="4 5">
    <name type="scientific">Kutzneria buriramensis</name>
    <dbReference type="NCBI Taxonomy" id="1045776"/>
    <lineage>
        <taxon>Bacteria</taxon>
        <taxon>Bacillati</taxon>
        <taxon>Actinomycetota</taxon>
        <taxon>Actinomycetes</taxon>
        <taxon>Pseudonocardiales</taxon>
        <taxon>Pseudonocardiaceae</taxon>
        <taxon>Kutzneria</taxon>
    </lineage>
</organism>